<reference evidence="1" key="1">
    <citation type="journal article" date="2012" name="Nature">
        <title>The oyster genome reveals stress adaptation and complexity of shell formation.</title>
        <authorList>
            <person name="Zhang G."/>
            <person name="Fang X."/>
            <person name="Guo X."/>
            <person name="Li L."/>
            <person name="Luo R."/>
            <person name="Xu F."/>
            <person name="Yang P."/>
            <person name="Zhang L."/>
            <person name="Wang X."/>
            <person name="Qi H."/>
            <person name="Xiong Z."/>
            <person name="Que H."/>
            <person name="Xie Y."/>
            <person name="Holland P.W."/>
            <person name="Paps J."/>
            <person name="Zhu Y."/>
            <person name="Wu F."/>
            <person name="Chen Y."/>
            <person name="Wang J."/>
            <person name="Peng C."/>
            <person name="Meng J."/>
            <person name="Yang L."/>
            <person name="Liu J."/>
            <person name="Wen B."/>
            <person name="Zhang N."/>
            <person name="Huang Z."/>
            <person name="Zhu Q."/>
            <person name="Feng Y."/>
            <person name="Mount A."/>
            <person name="Hedgecock D."/>
            <person name="Xu Z."/>
            <person name="Liu Y."/>
            <person name="Domazet-Loso T."/>
            <person name="Du Y."/>
            <person name="Sun X."/>
            <person name="Zhang S."/>
            <person name="Liu B."/>
            <person name="Cheng P."/>
            <person name="Jiang X."/>
            <person name="Li J."/>
            <person name="Fan D."/>
            <person name="Wang W."/>
            <person name="Fu W."/>
            <person name="Wang T."/>
            <person name="Wang B."/>
            <person name="Zhang J."/>
            <person name="Peng Z."/>
            <person name="Li Y."/>
            <person name="Li N."/>
            <person name="Wang J."/>
            <person name="Chen M."/>
            <person name="He Y."/>
            <person name="Tan F."/>
            <person name="Song X."/>
            <person name="Zheng Q."/>
            <person name="Huang R."/>
            <person name="Yang H."/>
            <person name="Du X."/>
            <person name="Chen L."/>
            <person name="Yang M."/>
            <person name="Gaffney P.M."/>
            <person name="Wang S."/>
            <person name="Luo L."/>
            <person name="She Z."/>
            <person name="Ming Y."/>
            <person name="Huang W."/>
            <person name="Zhang S."/>
            <person name="Huang B."/>
            <person name="Zhang Y."/>
            <person name="Qu T."/>
            <person name="Ni P."/>
            <person name="Miao G."/>
            <person name="Wang J."/>
            <person name="Wang Q."/>
            <person name="Steinberg C.E."/>
            <person name="Wang H."/>
            <person name="Li N."/>
            <person name="Qian L."/>
            <person name="Zhang G."/>
            <person name="Li Y."/>
            <person name="Yang H."/>
            <person name="Liu X."/>
            <person name="Wang J."/>
            <person name="Yin Y."/>
            <person name="Wang J."/>
        </authorList>
    </citation>
    <scope>NUCLEOTIDE SEQUENCE [LARGE SCALE GENOMIC DNA]</scope>
    <source>
        <strain evidence="1">05x7-T-G4-1.051#20</strain>
    </source>
</reference>
<organism evidence="1">
    <name type="scientific">Magallana gigas</name>
    <name type="common">Pacific oyster</name>
    <name type="synonym">Crassostrea gigas</name>
    <dbReference type="NCBI Taxonomy" id="29159"/>
    <lineage>
        <taxon>Eukaryota</taxon>
        <taxon>Metazoa</taxon>
        <taxon>Spiralia</taxon>
        <taxon>Lophotrochozoa</taxon>
        <taxon>Mollusca</taxon>
        <taxon>Bivalvia</taxon>
        <taxon>Autobranchia</taxon>
        <taxon>Pteriomorphia</taxon>
        <taxon>Ostreida</taxon>
        <taxon>Ostreoidea</taxon>
        <taxon>Ostreidae</taxon>
        <taxon>Magallana</taxon>
    </lineage>
</organism>
<dbReference type="AlphaFoldDB" id="K1QKB8"/>
<evidence type="ECO:0000313" key="1">
    <source>
        <dbReference type="EMBL" id="EKC29300.1"/>
    </source>
</evidence>
<name>K1QKB8_MAGGI</name>
<dbReference type="EMBL" id="JH815881">
    <property type="protein sequence ID" value="EKC29300.1"/>
    <property type="molecule type" value="Genomic_DNA"/>
</dbReference>
<gene>
    <name evidence="1" type="ORF">CGI_10014609</name>
</gene>
<dbReference type="HOGENOM" id="CLU_2924840_0_0_1"/>
<sequence>MIDKNGQFLSHLLTYSKKMGEPQSLSYDANTHRLWVGSWDSKLCVYKYMARQGALTGKAKS</sequence>
<proteinExistence type="predicted"/>
<accession>K1QKB8</accession>
<protein>
    <submittedName>
        <fullName evidence="1">Uncharacterized protein</fullName>
    </submittedName>
</protein>
<dbReference type="InParanoid" id="K1QKB8"/>